<organism evidence="1 2">
    <name type="scientific">Turnera subulata</name>
    <dbReference type="NCBI Taxonomy" id="218843"/>
    <lineage>
        <taxon>Eukaryota</taxon>
        <taxon>Viridiplantae</taxon>
        <taxon>Streptophyta</taxon>
        <taxon>Embryophyta</taxon>
        <taxon>Tracheophyta</taxon>
        <taxon>Spermatophyta</taxon>
        <taxon>Magnoliopsida</taxon>
        <taxon>eudicotyledons</taxon>
        <taxon>Gunneridae</taxon>
        <taxon>Pentapetalae</taxon>
        <taxon>rosids</taxon>
        <taxon>fabids</taxon>
        <taxon>Malpighiales</taxon>
        <taxon>Passifloraceae</taxon>
        <taxon>Turnera</taxon>
    </lineage>
</organism>
<evidence type="ECO:0000313" key="2">
    <source>
        <dbReference type="Proteomes" id="UP001141552"/>
    </source>
</evidence>
<sequence>DIPKDLLKTIVAKLASKSFMDFMNAKQTSKEFLEAANDRIFQREERRIWAPTFDESSQEMTYWCNPC</sequence>
<evidence type="ECO:0000313" key="1">
    <source>
        <dbReference type="EMBL" id="KAJ4824531.1"/>
    </source>
</evidence>
<keyword evidence="2" id="KW-1185">Reference proteome</keyword>
<name>A0A9Q0F3W4_9ROSI</name>
<protein>
    <submittedName>
        <fullName evidence="1">Uncharacterized protein</fullName>
    </submittedName>
</protein>
<feature type="non-terminal residue" evidence="1">
    <location>
        <position position="67"/>
    </location>
</feature>
<reference evidence="1" key="2">
    <citation type="journal article" date="2023" name="Plants (Basel)">
        <title>Annotation of the Turnera subulata (Passifloraceae) Draft Genome Reveals the S-Locus Evolved after the Divergence of Turneroideae from Passifloroideae in a Stepwise Manner.</title>
        <authorList>
            <person name="Henning P.M."/>
            <person name="Roalson E.H."/>
            <person name="Mir W."/>
            <person name="McCubbin A.G."/>
            <person name="Shore J.S."/>
        </authorList>
    </citation>
    <scope>NUCLEOTIDE SEQUENCE</scope>
    <source>
        <strain evidence="1">F60SS</strain>
    </source>
</reference>
<dbReference type="Proteomes" id="UP001141552">
    <property type="component" value="Unassembled WGS sequence"/>
</dbReference>
<dbReference type="AlphaFoldDB" id="A0A9Q0F3W4"/>
<reference evidence="1" key="1">
    <citation type="submission" date="2022-02" db="EMBL/GenBank/DDBJ databases">
        <authorList>
            <person name="Henning P.M."/>
            <person name="McCubbin A.G."/>
            <person name="Shore J.S."/>
        </authorList>
    </citation>
    <scope>NUCLEOTIDE SEQUENCE</scope>
    <source>
        <strain evidence="1">F60SS</strain>
        <tissue evidence="1">Leaves</tissue>
    </source>
</reference>
<dbReference type="EMBL" id="JAKUCV010007160">
    <property type="protein sequence ID" value="KAJ4824531.1"/>
    <property type="molecule type" value="Genomic_DNA"/>
</dbReference>
<proteinExistence type="predicted"/>
<gene>
    <name evidence="1" type="ORF">Tsubulata_006954</name>
</gene>
<comment type="caution">
    <text evidence="1">The sequence shown here is derived from an EMBL/GenBank/DDBJ whole genome shotgun (WGS) entry which is preliminary data.</text>
</comment>
<accession>A0A9Q0F3W4</accession>